<sequence length="70" mass="8065">MPWSIDTSLSFITLLLTGISFLLKIWNHVPDLPPMPRLSEDNNDINNINYTMSIQRFCSNLGYIPESTKH</sequence>
<organism evidence="1 2">
    <name type="scientific">Aspergillus costaricaensis CBS 115574</name>
    <dbReference type="NCBI Taxonomy" id="1448317"/>
    <lineage>
        <taxon>Eukaryota</taxon>
        <taxon>Fungi</taxon>
        <taxon>Dikarya</taxon>
        <taxon>Ascomycota</taxon>
        <taxon>Pezizomycotina</taxon>
        <taxon>Eurotiomycetes</taxon>
        <taxon>Eurotiomycetidae</taxon>
        <taxon>Eurotiales</taxon>
        <taxon>Aspergillaceae</taxon>
        <taxon>Aspergillus</taxon>
        <taxon>Aspergillus subgen. Circumdati</taxon>
    </lineage>
</organism>
<evidence type="ECO:0000313" key="2">
    <source>
        <dbReference type="Proteomes" id="UP000249748"/>
    </source>
</evidence>
<dbReference type="Proteomes" id="UP000249748">
    <property type="component" value="Unassembled WGS sequence"/>
</dbReference>
<keyword evidence="2" id="KW-1185">Reference proteome</keyword>
<name>A0ACD1IVW6_9EURO</name>
<evidence type="ECO:0000313" key="1">
    <source>
        <dbReference type="EMBL" id="RAK93800.1"/>
    </source>
</evidence>
<dbReference type="EMBL" id="KZ824536">
    <property type="protein sequence ID" value="RAK93800.1"/>
    <property type="molecule type" value="Genomic_DNA"/>
</dbReference>
<gene>
    <name evidence="1" type="ORF">BO79DRAFT_250423</name>
</gene>
<reference evidence="1" key="1">
    <citation type="submission" date="2018-02" db="EMBL/GenBank/DDBJ databases">
        <title>The genomes of Aspergillus section Nigri reveals drivers in fungal speciation.</title>
        <authorList>
            <consortium name="DOE Joint Genome Institute"/>
            <person name="Vesth T.C."/>
            <person name="Nybo J."/>
            <person name="Theobald S."/>
            <person name="Brandl J."/>
            <person name="Frisvad J.C."/>
            <person name="Nielsen K.F."/>
            <person name="Lyhne E.K."/>
            <person name="Kogle M.E."/>
            <person name="Kuo A."/>
            <person name="Riley R."/>
            <person name="Clum A."/>
            <person name="Nolan M."/>
            <person name="Lipzen A."/>
            <person name="Salamov A."/>
            <person name="Henrissat B."/>
            <person name="Wiebenga A."/>
            <person name="De vries R.P."/>
            <person name="Grigoriev I.V."/>
            <person name="Mortensen U.H."/>
            <person name="Andersen M.R."/>
            <person name="Baker S.E."/>
        </authorList>
    </citation>
    <scope>NUCLEOTIDE SEQUENCE</scope>
    <source>
        <strain evidence="1">CBS 115574</strain>
    </source>
</reference>
<proteinExistence type="predicted"/>
<accession>A0ACD1IVW6</accession>
<protein>
    <submittedName>
        <fullName evidence="1">Uncharacterized protein</fullName>
    </submittedName>
</protein>